<dbReference type="Gene3D" id="3.40.50.10330">
    <property type="entry name" value="Probable inorganic polyphosphate/atp-NAD kinase, domain 1"/>
    <property type="match status" value="1"/>
</dbReference>
<dbReference type="GO" id="GO:0016301">
    <property type="term" value="F:kinase activity"/>
    <property type="evidence" value="ECO:0007669"/>
    <property type="project" value="UniProtKB-KW"/>
</dbReference>
<gene>
    <name evidence="2" type="ORF">C5748_09145</name>
</gene>
<reference evidence="2 3" key="1">
    <citation type="submission" date="2018-02" db="EMBL/GenBank/DDBJ databases">
        <title>The draft genome of Phyllobacterium sp. 1N-3.</title>
        <authorList>
            <person name="Liu L."/>
            <person name="Li L."/>
            <person name="Zhang X."/>
            <person name="Wang T."/>
            <person name="Liang L."/>
        </authorList>
    </citation>
    <scope>NUCLEOTIDE SEQUENCE [LARGE SCALE GENOMIC DNA]</scope>
    <source>
        <strain evidence="2 3">1N-3</strain>
    </source>
</reference>
<dbReference type="Pfam" id="PF00781">
    <property type="entry name" value="DAGK_cat"/>
    <property type="match status" value="1"/>
</dbReference>
<dbReference type="GO" id="GO:0005829">
    <property type="term" value="C:cytosol"/>
    <property type="evidence" value="ECO:0007669"/>
    <property type="project" value="TreeGrafter"/>
</dbReference>
<feature type="domain" description="DAGKc" evidence="1">
    <location>
        <begin position="1"/>
        <end position="131"/>
    </location>
</feature>
<proteinExistence type="predicted"/>
<dbReference type="Gene3D" id="2.60.200.40">
    <property type="match status" value="1"/>
</dbReference>
<dbReference type="InterPro" id="IPR016064">
    <property type="entry name" value="NAD/diacylglycerol_kinase_sf"/>
</dbReference>
<dbReference type="PANTHER" id="PTHR30492:SF0">
    <property type="entry name" value="METHYLGLYOXAL SYNTHASE"/>
    <property type="match status" value="1"/>
</dbReference>
<dbReference type="GO" id="GO:0008929">
    <property type="term" value="F:methylglyoxal synthase activity"/>
    <property type="evidence" value="ECO:0007669"/>
    <property type="project" value="InterPro"/>
</dbReference>
<dbReference type="EMBL" id="PVBR01000005">
    <property type="protein sequence ID" value="PRD43996.1"/>
    <property type="molecule type" value="Genomic_DNA"/>
</dbReference>
<dbReference type="Pfam" id="PF19279">
    <property type="entry name" value="YegS_C"/>
    <property type="match status" value="1"/>
</dbReference>
<dbReference type="PANTHER" id="PTHR30492">
    <property type="entry name" value="METHYLGLYOXAL SYNTHASE"/>
    <property type="match status" value="1"/>
</dbReference>
<organism evidence="2 3">
    <name type="scientific">Phyllobacterium phragmitis</name>
    <dbReference type="NCBI Taxonomy" id="2670329"/>
    <lineage>
        <taxon>Bacteria</taxon>
        <taxon>Pseudomonadati</taxon>
        <taxon>Pseudomonadota</taxon>
        <taxon>Alphaproteobacteria</taxon>
        <taxon>Hyphomicrobiales</taxon>
        <taxon>Phyllobacteriaceae</taxon>
        <taxon>Phyllobacterium</taxon>
    </lineage>
</organism>
<name>A0A2S9ITZ5_9HYPH</name>
<dbReference type="RefSeq" id="WP_105741618.1">
    <property type="nucleotide sequence ID" value="NZ_PVBR01000005.1"/>
</dbReference>
<evidence type="ECO:0000313" key="2">
    <source>
        <dbReference type="EMBL" id="PRD43996.1"/>
    </source>
</evidence>
<dbReference type="AlphaFoldDB" id="A0A2S9ITZ5"/>
<dbReference type="Proteomes" id="UP000239434">
    <property type="component" value="Unassembled WGS sequence"/>
</dbReference>
<dbReference type="InterPro" id="IPR045540">
    <property type="entry name" value="YegS/DAGK_C"/>
</dbReference>
<dbReference type="SUPFAM" id="SSF111331">
    <property type="entry name" value="NAD kinase/diacylglycerol kinase-like"/>
    <property type="match status" value="1"/>
</dbReference>
<keyword evidence="3" id="KW-1185">Reference proteome</keyword>
<keyword evidence="2" id="KW-0808">Transferase</keyword>
<accession>A0A2S9ITZ5</accession>
<dbReference type="InterPro" id="IPR001206">
    <property type="entry name" value="Diacylglycerol_kinase_cat_dom"/>
</dbReference>
<dbReference type="InterPro" id="IPR017438">
    <property type="entry name" value="ATP-NAD_kinase_N"/>
</dbReference>
<dbReference type="PROSITE" id="PS50146">
    <property type="entry name" value="DAGK"/>
    <property type="match status" value="1"/>
</dbReference>
<evidence type="ECO:0000259" key="1">
    <source>
        <dbReference type="PROSITE" id="PS50146"/>
    </source>
</evidence>
<protein>
    <submittedName>
        <fullName evidence="2">Diacylglycerol kinase</fullName>
    </submittedName>
</protein>
<keyword evidence="2" id="KW-0418">Kinase</keyword>
<sequence>MKIIAVLNREGGTFRSLDIERFCASATEIFTRQGHEIDCRPTSAENIVAALEQAATKGDGDVLMAGGGDGTVSAAAEIAWKTDTALAVLPAGTMNLFARSLKVPLALTAALEALASGEIRNVDIATANGRPFVHQFAIGFHPRMVRVRKNFRYESRLGKMLASVRAIRMVINDPPSFPVELTIAGKTMPRNVSALAFSNNPYGDAPLPYAPDVETGYLGVYVARALPSENYIRLMADILLGRWRRNKDIEEMTAREVTLRFPRLRRNANAVVDGELVPLEDEIVEIVIHPGSLKVLVPRSDVPELPKT</sequence>
<comment type="caution">
    <text evidence="2">The sequence shown here is derived from an EMBL/GenBank/DDBJ whole genome shotgun (WGS) entry which is preliminary data.</text>
</comment>
<dbReference type="InterPro" id="IPR004363">
    <property type="entry name" value="Methylgl_synth"/>
</dbReference>
<evidence type="ECO:0000313" key="3">
    <source>
        <dbReference type="Proteomes" id="UP000239434"/>
    </source>
</evidence>
<dbReference type="GO" id="GO:0019242">
    <property type="term" value="P:methylglyoxal biosynthetic process"/>
    <property type="evidence" value="ECO:0007669"/>
    <property type="project" value="InterPro"/>
</dbReference>